<evidence type="ECO:0000256" key="4">
    <source>
        <dbReference type="ARBA" id="ARBA00022771"/>
    </source>
</evidence>
<accession>A0A6A3BN34</accession>
<dbReference type="InterPro" id="IPR016177">
    <property type="entry name" value="DNA-bd_dom_sf"/>
</dbReference>
<organism evidence="14 15">
    <name type="scientific">Hibiscus syriacus</name>
    <name type="common">Rose of Sharon</name>
    <dbReference type="NCBI Taxonomy" id="106335"/>
    <lineage>
        <taxon>Eukaryota</taxon>
        <taxon>Viridiplantae</taxon>
        <taxon>Streptophyta</taxon>
        <taxon>Embryophyta</taxon>
        <taxon>Tracheophyta</taxon>
        <taxon>Spermatophyta</taxon>
        <taxon>Magnoliopsida</taxon>
        <taxon>eudicotyledons</taxon>
        <taxon>Gunneridae</taxon>
        <taxon>Pentapetalae</taxon>
        <taxon>rosids</taxon>
        <taxon>malvids</taxon>
        <taxon>Malvales</taxon>
        <taxon>Malvaceae</taxon>
        <taxon>Malvoideae</taxon>
        <taxon>Hibiscus</taxon>
    </lineage>
</organism>
<name>A0A6A3BN34_HIBSY</name>
<keyword evidence="8" id="KW-0804">Transcription</keyword>
<evidence type="ECO:0000256" key="11">
    <source>
        <dbReference type="SAM" id="MobiDB-lite"/>
    </source>
</evidence>
<dbReference type="GO" id="GO:0003700">
    <property type="term" value="F:DNA-binding transcription factor activity"/>
    <property type="evidence" value="ECO:0007669"/>
    <property type="project" value="InterPro"/>
</dbReference>
<sequence>MKGNCAHGSLRAQKPTLLLLKPKEGKSKPQQHQQQQEIRFLGVRRRPWGRYAAEIRDPSTKERHWLGTFDTAEEASLAYDRAARSMRGSKNQLFFTQDPFNACHFPAGNGWNQESSDTLVSYKPITGVMDTGNGGSQQFNDDCELPPFPPDVSSTCYASEVADSDMSYTYGAWSDSGLLGFDWGVSEPYFGFNSYEFMQHMTSVPDTSNLGGNGPASKPLLVVHVMPFRRWQSSFVSISHLLHFTLDEMAFRATGYWKSMITLGMSSNRSFASSSLTSQKAASSHRPDIKHWDYMPIYIVMGFVSVAIMIGIHTAKQQLRHHPNVVITKTKRESISELDNPDQASASAINPDAEVVALSPRTLMATNRYICEVCHKGFQRDQNLQLHRRGHNLPWKLKQRTNTEVVKKRVYVCPEPNCVHHNPSRALGDLTGIKKHFCRKHGEKKWKCDKCSKRYAVQSDWKAHAKICGTREYHCDCGTIFSRKDSFVTHRAFCDALTEETYKVNRNHATTGGILPQDMMPSSDSYSNANTKTNLSISNENMNMFSNNLNQKFNAGTSLASTIAIGSAYTSATALLQKAAEMGAKISDTAIAPILLRGFTGYSTGHITSTMSVQDGSSMVGSNIETNGASTNVLISRNTLAPTALFHTHILHAENGKCSNLFGEMYMEGGGKTTVDFLGVEPTGDQNVDTERSYEGNIMNLGCSNEQQLSLNNLHANCHKLKPKMHNPDLTVLVLNLSSTTTLGDLNAYFSNCGLIEKIKLMGANRDQSQSALVSFRQPCAYQAALLLNQMDGNAMGNFHLALADEVLPSIEEKKTAKEIWDHLTKLYEATSLHNKIFLKRKLYTLRMPESTSVTEHLNTLNTLFSQLTFLRCTIGEQERAELLLQSLPDSYDQLIINLTNSIVTSLVFDDVAAAVLQEENWRKNKEDRQVNLQQEEALTTMRGRSTERGQISNHKHGRSKSRSKKNLKCYNYGKNGHLKQDYWSLNKNSNPQDIWLIDSGATYHMTSRREWFHQYEPVSGGSVYSCNDHALEIIGVGTIKLKMYDGTIKVVRYVRHVKGLKKNLLSYGLLDNNASKIETRKGIMKVFRGALVVLKGEKIAANLYILKGETLLEAEASVASCLAKVTLPLCEHCITSKQHRLKFNKSNSRGKNVLELVYSDVLQAPVTSLGLEKSFWAEAVNTAYYLVNRAPSTAIELKTPMEMWTGKPTDYSNLHVFGSIVYVMYNSQEISKLDPKSRKYKFLGYADGVKGYRLWDSTARKVIISRDEAINSSDALLWMMAMQEEIEALHKNNTWILCHYHKEGSQLVTNGSSKSSEIVTIKLRDDMLVAGPNKDHIEELKAQLAREFEMKDLGSANKILGMQIHRDRSNRKIWLSQNNYLKKILSRFNMQDCKPISTPLPINFKLSSSMSPSSEEEMMEMSRVPYASAVGSLMSAMICTRPNIAQAVGVVSCYMENPGKEHWNTVKRILRYIKGTSNVALCYGGSNLLINGQSMLINLPGVDPPVACQRRKQHDGTRYKEWCEDMIVPIKSSSQPIRVLPKKDDADPPVSYRTIPIVYENNKTRGNIPVLRAVADALGCEGVQLSGKTTGGDGQNQGSSVCG</sequence>
<keyword evidence="9" id="KW-0539">Nucleus</keyword>
<dbReference type="EMBL" id="VEPZ02000843">
    <property type="protein sequence ID" value="KAE8716462.1"/>
    <property type="molecule type" value="Genomic_DNA"/>
</dbReference>
<dbReference type="SMART" id="SM00355">
    <property type="entry name" value="ZnF_C2H2"/>
    <property type="match status" value="3"/>
</dbReference>
<dbReference type="FunFam" id="3.30.160.60:FF:000131">
    <property type="entry name" value="protein indeterminate-domain 5, chloroplastic-like"/>
    <property type="match status" value="1"/>
</dbReference>
<dbReference type="Gene3D" id="3.30.730.10">
    <property type="entry name" value="AP2/ERF domain"/>
    <property type="match status" value="1"/>
</dbReference>
<dbReference type="FunFam" id="3.30.160.60:FF:000554">
    <property type="entry name" value="protein indeterminate-domain 12-like"/>
    <property type="match status" value="1"/>
</dbReference>
<dbReference type="Pfam" id="PF22995">
    <property type="entry name" value="C2CH-3rd_BIRD-IDD"/>
    <property type="match status" value="1"/>
</dbReference>
<feature type="compositionally biased region" description="Basic residues" evidence="11">
    <location>
        <begin position="954"/>
        <end position="967"/>
    </location>
</feature>
<dbReference type="InterPro" id="IPR012677">
    <property type="entry name" value="Nucleotide-bd_a/b_plait_sf"/>
</dbReference>
<dbReference type="Pfam" id="PF22992">
    <property type="entry name" value="C2CH-4th_BIRD-IDD"/>
    <property type="match status" value="1"/>
</dbReference>
<dbReference type="PANTHER" id="PTHR10593">
    <property type="entry name" value="SERINE/THREONINE-PROTEIN KINASE RIO"/>
    <property type="match status" value="1"/>
</dbReference>
<keyword evidence="15" id="KW-1185">Reference proteome</keyword>
<evidence type="ECO:0000256" key="7">
    <source>
        <dbReference type="ARBA" id="ARBA00023125"/>
    </source>
</evidence>
<feature type="domain" description="C2H2-type" evidence="12">
    <location>
        <begin position="369"/>
        <end position="391"/>
    </location>
</feature>
<evidence type="ECO:0000259" key="13">
    <source>
        <dbReference type="PROSITE" id="PS51032"/>
    </source>
</evidence>
<dbReference type="InterPro" id="IPR036955">
    <property type="entry name" value="AP2/ERF_dom_sf"/>
</dbReference>
<gene>
    <name evidence="14" type="ORF">F3Y22_tig00110114pilonHSYRG00057</name>
</gene>
<dbReference type="GO" id="GO:0008270">
    <property type="term" value="F:zinc ion binding"/>
    <property type="evidence" value="ECO:0007669"/>
    <property type="project" value="UniProtKB-KW"/>
</dbReference>
<evidence type="ECO:0000256" key="9">
    <source>
        <dbReference type="ARBA" id="ARBA00023242"/>
    </source>
</evidence>
<dbReference type="GO" id="GO:0005634">
    <property type="term" value="C:nucleus"/>
    <property type="evidence" value="ECO:0007669"/>
    <property type="project" value="UniProtKB-SubCell"/>
</dbReference>
<evidence type="ECO:0000313" key="15">
    <source>
        <dbReference type="Proteomes" id="UP000436088"/>
    </source>
</evidence>
<proteinExistence type="predicted"/>
<evidence type="ECO:0000256" key="10">
    <source>
        <dbReference type="PROSITE-ProRule" id="PRU00042"/>
    </source>
</evidence>
<dbReference type="GO" id="GO:0003723">
    <property type="term" value="F:RNA binding"/>
    <property type="evidence" value="ECO:0007669"/>
    <property type="project" value="InterPro"/>
</dbReference>
<evidence type="ECO:0000256" key="1">
    <source>
        <dbReference type="ARBA" id="ARBA00004123"/>
    </source>
</evidence>
<dbReference type="Gene3D" id="3.30.70.330">
    <property type="match status" value="1"/>
</dbReference>
<keyword evidence="4 10" id="KW-0863">Zinc-finger</keyword>
<keyword evidence="5" id="KW-0862">Zinc</keyword>
<comment type="subcellular location">
    <subcellularLocation>
        <location evidence="1">Nucleus</location>
    </subcellularLocation>
</comment>
<dbReference type="Pfam" id="PF14223">
    <property type="entry name" value="Retrotran_gag_2"/>
    <property type="match status" value="1"/>
</dbReference>
<dbReference type="InterPro" id="IPR057670">
    <property type="entry name" value="SH3_retrovirus"/>
</dbReference>
<dbReference type="InterPro" id="IPR001471">
    <property type="entry name" value="AP2/ERF_dom"/>
</dbReference>
<dbReference type="InterPro" id="IPR055185">
    <property type="entry name" value="C2CH-4th_BIRD-IDD"/>
</dbReference>
<dbReference type="PROSITE" id="PS51032">
    <property type="entry name" value="AP2_ERF"/>
    <property type="match status" value="1"/>
</dbReference>
<keyword evidence="6" id="KW-0805">Transcription regulation</keyword>
<dbReference type="Pfam" id="PF00847">
    <property type="entry name" value="AP2"/>
    <property type="match status" value="1"/>
</dbReference>
<keyword evidence="7" id="KW-0238">DNA-binding</keyword>
<dbReference type="Pfam" id="PF00076">
    <property type="entry name" value="RRM_1"/>
    <property type="match status" value="1"/>
</dbReference>
<dbReference type="InterPro" id="IPR054722">
    <property type="entry name" value="PolX-like_BBD"/>
</dbReference>
<protein>
    <submittedName>
        <fullName evidence="14">Protein indeterminate-domain 7</fullName>
    </submittedName>
</protein>
<dbReference type="Pfam" id="PF22996">
    <property type="entry name" value="C2H2-2nd_BIRD-IDD"/>
    <property type="match status" value="1"/>
</dbReference>
<dbReference type="Pfam" id="PF22936">
    <property type="entry name" value="Pol_BBD"/>
    <property type="match status" value="1"/>
</dbReference>
<keyword evidence="2" id="KW-0479">Metal-binding</keyword>
<dbReference type="Pfam" id="PF25597">
    <property type="entry name" value="SH3_retrovirus"/>
    <property type="match status" value="1"/>
</dbReference>
<dbReference type="InterPro" id="IPR035979">
    <property type="entry name" value="RBD_domain_sf"/>
</dbReference>
<evidence type="ECO:0000256" key="3">
    <source>
        <dbReference type="ARBA" id="ARBA00022737"/>
    </source>
</evidence>
<dbReference type="SMART" id="SM00380">
    <property type="entry name" value="AP2"/>
    <property type="match status" value="1"/>
</dbReference>
<dbReference type="PRINTS" id="PR00367">
    <property type="entry name" value="ETHRSPELEMNT"/>
</dbReference>
<dbReference type="PANTHER" id="PTHR10593:SF122">
    <property type="entry name" value="OS02G0518500 PROTEIN"/>
    <property type="match status" value="1"/>
</dbReference>
<evidence type="ECO:0000256" key="2">
    <source>
        <dbReference type="ARBA" id="ARBA00022723"/>
    </source>
</evidence>
<feature type="domain" description="AP2/ERF" evidence="13">
    <location>
        <begin position="39"/>
        <end position="96"/>
    </location>
</feature>
<evidence type="ECO:0000256" key="6">
    <source>
        <dbReference type="ARBA" id="ARBA00023015"/>
    </source>
</evidence>
<dbReference type="GO" id="GO:0003677">
    <property type="term" value="F:DNA binding"/>
    <property type="evidence" value="ECO:0007669"/>
    <property type="project" value="UniProtKB-KW"/>
</dbReference>
<dbReference type="PROSITE" id="PS50157">
    <property type="entry name" value="ZINC_FINGER_C2H2_2"/>
    <property type="match status" value="1"/>
</dbReference>
<evidence type="ECO:0000259" key="12">
    <source>
        <dbReference type="PROSITE" id="PS50157"/>
    </source>
</evidence>
<dbReference type="Gene3D" id="3.30.160.60">
    <property type="entry name" value="Classic Zinc Finger"/>
    <property type="match status" value="2"/>
</dbReference>
<evidence type="ECO:0000256" key="8">
    <source>
        <dbReference type="ARBA" id="ARBA00023163"/>
    </source>
</evidence>
<evidence type="ECO:0000313" key="14">
    <source>
        <dbReference type="EMBL" id="KAE8716462.1"/>
    </source>
</evidence>
<dbReference type="InterPro" id="IPR055187">
    <property type="entry name" value="C2CH-3rd_BIRD-IDD"/>
</dbReference>
<dbReference type="Pfam" id="PF07727">
    <property type="entry name" value="RVT_2"/>
    <property type="match status" value="1"/>
</dbReference>
<dbReference type="SUPFAM" id="SSF54928">
    <property type="entry name" value="RNA-binding domain, RBD"/>
    <property type="match status" value="1"/>
</dbReference>
<dbReference type="InterPro" id="IPR013087">
    <property type="entry name" value="Znf_C2H2_type"/>
</dbReference>
<dbReference type="InterPro" id="IPR055186">
    <property type="entry name" value="C2H2-2nd_BIRD-IDD"/>
</dbReference>
<keyword evidence="3" id="KW-0677">Repeat</keyword>
<dbReference type="PROSITE" id="PS00028">
    <property type="entry name" value="ZINC_FINGER_C2H2_1"/>
    <property type="match status" value="1"/>
</dbReference>
<feature type="region of interest" description="Disordered" evidence="11">
    <location>
        <begin position="925"/>
        <end position="967"/>
    </location>
</feature>
<dbReference type="CDD" id="cd00018">
    <property type="entry name" value="AP2"/>
    <property type="match status" value="1"/>
</dbReference>
<dbReference type="InterPro" id="IPR013103">
    <property type="entry name" value="RVT_2"/>
</dbReference>
<evidence type="ECO:0000256" key="5">
    <source>
        <dbReference type="ARBA" id="ARBA00022833"/>
    </source>
</evidence>
<comment type="caution">
    <text evidence="14">The sequence shown here is derived from an EMBL/GenBank/DDBJ whole genome shotgun (WGS) entry which is preliminary data.</text>
</comment>
<reference evidence="14" key="1">
    <citation type="submission" date="2019-09" db="EMBL/GenBank/DDBJ databases">
        <title>Draft genome information of white flower Hibiscus syriacus.</title>
        <authorList>
            <person name="Kim Y.-M."/>
        </authorList>
    </citation>
    <scope>NUCLEOTIDE SEQUENCE [LARGE SCALE GENOMIC DNA]</scope>
    <source>
        <strain evidence="14">YM2019G1</strain>
    </source>
</reference>
<dbReference type="Proteomes" id="UP000436088">
    <property type="component" value="Unassembled WGS sequence"/>
</dbReference>
<dbReference type="InterPro" id="IPR031140">
    <property type="entry name" value="IDD1-16"/>
</dbReference>
<dbReference type="InterPro" id="IPR000504">
    <property type="entry name" value="RRM_dom"/>
</dbReference>
<dbReference type="SUPFAM" id="SSF54171">
    <property type="entry name" value="DNA-binding domain"/>
    <property type="match status" value="1"/>
</dbReference>